<dbReference type="Proteomes" id="UP000594263">
    <property type="component" value="Unplaced"/>
</dbReference>
<proteinExistence type="predicted"/>
<dbReference type="PANTHER" id="PTHR48235:SF1">
    <property type="entry name" value="OS01G0916700 PROTEIN"/>
    <property type="match status" value="1"/>
</dbReference>
<accession>A0A7N0U959</accession>
<feature type="compositionally biased region" description="Basic residues" evidence="1">
    <location>
        <begin position="131"/>
        <end position="142"/>
    </location>
</feature>
<evidence type="ECO:0000256" key="1">
    <source>
        <dbReference type="SAM" id="MobiDB-lite"/>
    </source>
</evidence>
<organism evidence="2 3">
    <name type="scientific">Kalanchoe fedtschenkoi</name>
    <name type="common">Lavender scallops</name>
    <name type="synonym">South American air plant</name>
    <dbReference type="NCBI Taxonomy" id="63787"/>
    <lineage>
        <taxon>Eukaryota</taxon>
        <taxon>Viridiplantae</taxon>
        <taxon>Streptophyta</taxon>
        <taxon>Embryophyta</taxon>
        <taxon>Tracheophyta</taxon>
        <taxon>Spermatophyta</taxon>
        <taxon>Magnoliopsida</taxon>
        <taxon>eudicotyledons</taxon>
        <taxon>Gunneridae</taxon>
        <taxon>Pentapetalae</taxon>
        <taxon>Saxifragales</taxon>
        <taxon>Crassulaceae</taxon>
        <taxon>Kalanchoe</taxon>
    </lineage>
</organism>
<sequence length="142" mass="16259">MDAASGAHRRAVFHHHHCPHHHHHCHHHHCHHHHFAPHCHHIRPNSAVALPHAVHPPKPTDPVPNHDAEVAFHDSASAPVDEVLTGQDLATEEPEVLEEDDDSDPIFVMTDEWKEFFAKSEARRRLEKQHARNKGKKKQSAR</sequence>
<reference evidence="2" key="1">
    <citation type="submission" date="2021-01" db="UniProtKB">
        <authorList>
            <consortium name="EnsemblPlants"/>
        </authorList>
    </citation>
    <scope>IDENTIFICATION</scope>
</reference>
<protein>
    <submittedName>
        <fullName evidence="2">Uncharacterized protein</fullName>
    </submittedName>
</protein>
<dbReference type="AlphaFoldDB" id="A0A7N0U959"/>
<feature type="compositionally biased region" description="Acidic residues" evidence="1">
    <location>
        <begin position="90"/>
        <end position="104"/>
    </location>
</feature>
<feature type="region of interest" description="Disordered" evidence="1">
    <location>
        <begin position="121"/>
        <end position="142"/>
    </location>
</feature>
<keyword evidence="3" id="KW-1185">Reference proteome</keyword>
<evidence type="ECO:0000313" key="3">
    <source>
        <dbReference type="Proteomes" id="UP000594263"/>
    </source>
</evidence>
<feature type="region of interest" description="Disordered" evidence="1">
    <location>
        <begin position="76"/>
        <end position="104"/>
    </location>
</feature>
<feature type="compositionally biased region" description="Basic and acidic residues" evidence="1">
    <location>
        <begin position="121"/>
        <end position="130"/>
    </location>
</feature>
<dbReference type="OMA" id="HCPLRRH"/>
<dbReference type="Gramene" id="Kaladp0058s0264.1.v1.1">
    <property type="protein sequence ID" value="Kaladp0058s0264.1.v1.1"/>
    <property type="gene ID" value="Kaladp0058s0264.v1.1"/>
</dbReference>
<dbReference type="EnsemblPlants" id="Kaladp0058s0264.1.v1.1">
    <property type="protein sequence ID" value="Kaladp0058s0264.1.v1.1"/>
    <property type="gene ID" value="Kaladp0058s0264.v1.1"/>
</dbReference>
<name>A0A7N0U959_KALFE</name>
<dbReference type="PANTHER" id="PTHR48235">
    <property type="entry name" value="OS01G0916700 PROTEIN"/>
    <property type="match status" value="1"/>
</dbReference>
<evidence type="ECO:0000313" key="2">
    <source>
        <dbReference type="EnsemblPlants" id="Kaladp0058s0264.1.v1.1"/>
    </source>
</evidence>